<keyword evidence="2" id="KW-0805">Transcription regulation</keyword>
<keyword evidence="3" id="KW-0238">DNA-binding</keyword>
<evidence type="ECO:0000256" key="5">
    <source>
        <dbReference type="ARBA" id="ARBA00023242"/>
    </source>
</evidence>
<evidence type="ECO:0000256" key="1">
    <source>
        <dbReference type="ARBA" id="ARBA00004123"/>
    </source>
</evidence>
<dbReference type="InterPro" id="IPR015300">
    <property type="entry name" value="DNA-bd_pseudobarrel_sf"/>
</dbReference>
<dbReference type="GO" id="GO:0003677">
    <property type="term" value="F:DNA binding"/>
    <property type="evidence" value="ECO:0007669"/>
    <property type="project" value="UniProtKB-KW"/>
</dbReference>
<dbReference type="GO" id="GO:0005634">
    <property type="term" value="C:nucleus"/>
    <property type="evidence" value="ECO:0007669"/>
    <property type="project" value="UniProtKB-SubCell"/>
</dbReference>
<evidence type="ECO:0000256" key="4">
    <source>
        <dbReference type="ARBA" id="ARBA00023163"/>
    </source>
</evidence>
<evidence type="ECO:0000313" key="7">
    <source>
        <dbReference type="Proteomes" id="UP000265520"/>
    </source>
</evidence>
<feature type="non-terminal residue" evidence="6">
    <location>
        <position position="38"/>
    </location>
</feature>
<reference evidence="6 7" key="1">
    <citation type="journal article" date="2018" name="Front. Plant Sci.">
        <title>Red Clover (Trifolium pratense) and Zigzag Clover (T. medium) - A Picture of Genomic Similarities and Differences.</title>
        <authorList>
            <person name="Dluhosova J."/>
            <person name="Istvanek J."/>
            <person name="Nedelnik J."/>
            <person name="Repkova J."/>
        </authorList>
    </citation>
    <scope>NUCLEOTIDE SEQUENCE [LARGE SCALE GENOMIC DNA]</scope>
    <source>
        <strain evidence="7">cv. 10/8</strain>
        <tissue evidence="6">Leaf</tissue>
    </source>
</reference>
<evidence type="ECO:0000313" key="6">
    <source>
        <dbReference type="EMBL" id="MCI43792.1"/>
    </source>
</evidence>
<accession>A0A392S5U4</accession>
<evidence type="ECO:0000256" key="3">
    <source>
        <dbReference type="ARBA" id="ARBA00023125"/>
    </source>
</evidence>
<comment type="subcellular location">
    <subcellularLocation>
        <location evidence="1">Nucleus</location>
    </subcellularLocation>
</comment>
<comment type="caution">
    <text evidence="6">The sequence shown here is derived from an EMBL/GenBank/DDBJ whole genome shotgun (WGS) entry which is preliminary data.</text>
</comment>
<proteinExistence type="predicted"/>
<dbReference type="EMBL" id="LXQA010322056">
    <property type="protein sequence ID" value="MCI43792.1"/>
    <property type="molecule type" value="Genomic_DNA"/>
</dbReference>
<name>A0A392S5U4_9FABA</name>
<keyword evidence="7" id="KW-1185">Reference proteome</keyword>
<organism evidence="6 7">
    <name type="scientific">Trifolium medium</name>
    <dbReference type="NCBI Taxonomy" id="97028"/>
    <lineage>
        <taxon>Eukaryota</taxon>
        <taxon>Viridiplantae</taxon>
        <taxon>Streptophyta</taxon>
        <taxon>Embryophyta</taxon>
        <taxon>Tracheophyta</taxon>
        <taxon>Spermatophyta</taxon>
        <taxon>Magnoliopsida</taxon>
        <taxon>eudicotyledons</taxon>
        <taxon>Gunneridae</taxon>
        <taxon>Pentapetalae</taxon>
        <taxon>rosids</taxon>
        <taxon>fabids</taxon>
        <taxon>Fabales</taxon>
        <taxon>Fabaceae</taxon>
        <taxon>Papilionoideae</taxon>
        <taxon>50 kb inversion clade</taxon>
        <taxon>NPAAA clade</taxon>
        <taxon>Hologalegina</taxon>
        <taxon>IRL clade</taxon>
        <taxon>Trifolieae</taxon>
        <taxon>Trifolium</taxon>
    </lineage>
</organism>
<sequence>MVLPKKAAEAFLPALESKEGILISMDDIDGLHVWSFKY</sequence>
<evidence type="ECO:0000256" key="2">
    <source>
        <dbReference type="ARBA" id="ARBA00023015"/>
    </source>
</evidence>
<protein>
    <submittedName>
        <fullName evidence="6">B3 domain-containing transcription factor FUS3-like</fullName>
    </submittedName>
</protein>
<keyword evidence="5" id="KW-0539">Nucleus</keyword>
<dbReference type="Gene3D" id="2.40.330.10">
    <property type="entry name" value="DNA-binding pseudobarrel domain"/>
    <property type="match status" value="1"/>
</dbReference>
<dbReference type="AlphaFoldDB" id="A0A392S5U4"/>
<keyword evidence="4" id="KW-0804">Transcription</keyword>
<dbReference type="Proteomes" id="UP000265520">
    <property type="component" value="Unassembled WGS sequence"/>
</dbReference>